<dbReference type="RefSeq" id="WP_161721701.1">
    <property type="nucleotide sequence ID" value="NZ_JAAAXI010000002.1"/>
</dbReference>
<dbReference type="SUPFAM" id="SSF48208">
    <property type="entry name" value="Six-hairpin glycosidases"/>
    <property type="match status" value="1"/>
</dbReference>
<gene>
    <name evidence="8" type="ORF">GR303_01855</name>
</gene>
<dbReference type="InterPro" id="IPR002037">
    <property type="entry name" value="Glyco_hydro_8"/>
</dbReference>
<evidence type="ECO:0000256" key="2">
    <source>
        <dbReference type="ARBA" id="ARBA00009209"/>
    </source>
</evidence>
<comment type="caution">
    <text evidence="8">The sequence shown here is derived from an EMBL/GenBank/DDBJ whole genome shotgun (WGS) entry which is preliminary data.</text>
</comment>
<comment type="catalytic activity">
    <reaction evidence="1">
        <text>Endohydrolysis of (1-&gt;4)-beta-D-glucosidic linkages in cellulose, lichenin and cereal beta-D-glucans.</text>
        <dbReference type="EC" id="3.2.1.4"/>
    </reaction>
</comment>
<sequence length="353" mass="38639">MLISAVAIPVGAMGAGLGSEKMQAPGIGLASNWLETAWSAYKKRFVRGGRVVDDVNRISHSEGQGYAMLIAVRAGDRAAFDEIWQWTKRELYIDASGLAAWKWDERSAPKVTDRNNASDGDILIAWALAEASDRWGTLEHREAARDIVRAIGQGNVVSTPAGPALLPGRVGFSPEDHADGQVLNLSYWVFPAFERLKRLDPTVDWTALQATGLKLLREGRFGPLRLPADWIAIGSGPPAPAKAFPPRFSYNAIRIPLYLVWAKLTAPELLRPFAGLWNDELNLGPFEVELSSGSALQTFGGNGFKAVVAAAKCALHQEKLHPSLRRVEADTYYSTTLHILSLIALQERYPECL</sequence>
<accession>A0ABW9YX64</accession>
<dbReference type="PRINTS" id="PR00735">
    <property type="entry name" value="GLHYDRLASE8"/>
</dbReference>
<protein>
    <recommendedName>
        <fullName evidence="3">cellulase</fullName>
        <ecNumber evidence="3">3.2.1.4</ecNumber>
    </recommendedName>
</protein>
<evidence type="ECO:0000256" key="7">
    <source>
        <dbReference type="ARBA" id="ARBA00023326"/>
    </source>
</evidence>
<organism evidence="8 9">
    <name type="scientific">Microvirga arsenatis</name>
    <dbReference type="NCBI Taxonomy" id="2692265"/>
    <lineage>
        <taxon>Bacteria</taxon>
        <taxon>Pseudomonadati</taxon>
        <taxon>Pseudomonadota</taxon>
        <taxon>Alphaproteobacteria</taxon>
        <taxon>Hyphomicrobiales</taxon>
        <taxon>Methylobacteriaceae</taxon>
        <taxon>Microvirga</taxon>
    </lineage>
</organism>
<evidence type="ECO:0000256" key="1">
    <source>
        <dbReference type="ARBA" id="ARBA00000966"/>
    </source>
</evidence>
<dbReference type="InterPro" id="IPR008928">
    <property type="entry name" value="6-hairpin_glycosidase_sf"/>
</dbReference>
<evidence type="ECO:0000256" key="6">
    <source>
        <dbReference type="ARBA" id="ARBA00023295"/>
    </source>
</evidence>
<proteinExistence type="inferred from homology"/>
<name>A0ABW9YX64_9HYPH</name>
<keyword evidence="4" id="KW-0378">Hydrolase</keyword>
<evidence type="ECO:0000256" key="4">
    <source>
        <dbReference type="ARBA" id="ARBA00022801"/>
    </source>
</evidence>
<keyword evidence="7" id="KW-0624">Polysaccharide degradation</keyword>
<keyword evidence="7" id="KW-0119">Carbohydrate metabolism</keyword>
<dbReference type="Gene3D" id="1.50.10.10">
    <property type="match status" value="1"/>
</dbReference>
<evidence type="ECO:0000313" key="9">
    <source>
        <dbReference type="Proteomes" id="UP000818323"/>
    </source>
</evidence>
<comment type="similarity">
    <text evidence="2">Belongs to the glycosyl hydrolase 8 (cellulase D) family.</text>
</comment>
<keyword evidence="5" id="KW-0136">Cellulose degradation</keyword>
<dbReference type="Pfam" id="PF01270">
    <property type="entry name" value="Glyco_hydro_8"/>
    <property type="match status" value="1"/>
</dbReference>
<dbReference type="EC" id="3.2.1.4" evidence="3"/>
<reference evidence="8 9" key="1">
    <citation type="submission" date="2020-01" db="EMBL/GenBank/DDBJ databases">
        <title>Microvirga sp. nov., an arsenate reduction bacterium isolated from Tibet hotspring sediments.</title>
        <authorList>
            <person name="Yuan C.-G."/>
        </authorList>
    </citation>
    <scope>NUCLEOTIDE SEQUENCE [LARGE SCALE GENOMIC DNA]</scope>
    <source>
        <strain evidence="8 9">SYSU G3D203</strain>
    </source>
</reference>
<evidence type="ECO:0000256" key="3">
    <source>
        <dbReference type="ARBA" id="ARBA00012601"/>
    </source>
</evidence>
<keyword evidence="9" id="KW-1185">Reference proteome</keyword>
<dbReference type="EMBL" id="JAAAXJ010000001">
    <property type="protein sequence ID" value="NBJ23104.1"/>
    <property type="molecule type" value="Genomic_DNA"/>
</dbReference>
<dbReference type="Proteomes" id="UP000818323">
    <property type="component" value="Unassembled WGS sequence"/>
</dbReference>
<keyword evidence="6" id="KW-0326">Glycosidase</keyword>
<evidence type="ECO:0000313" key="8">
    <source>
        <dbReference type="EMBL" id="NBJ23104.1"/>
    </source>
</evidence>
<evidence type="ECO:0000256" key="5">
    <source>
        <dbReference type="ARBA" id="ARBA00023001"/>
    </source>
</evidence>
<dbReference type="InterPro" id="IPR012341">
    <property type="entry name" value="6hp_glycosidase-like_sf"/>
</dbReference>